<dbReference type="AlphaFoldDB" id="A0A176VX75"/>
<dbReference type="GO" id="GO:0032259">
    <property type="term" value="P:methylation"/>
    <property type="evidence" value="ECO:0007669"/>
    <property type="project" value="UniProtKB-KW"/>
</dbReference>
<accession>A0A176VX75</accession>
<evidence type="ECO:0000259" key="9">
    <source>
        <dbReference type="PROSITE" id="PS50280"/>
    </source>
</evidence>
<gene>
    <name evidence="12" type="ORF">AXG93_4620s2340</name>
</gene>
<dbReference type="Proteomes" id="UP000077202">
    <property type="component" value="Unassembled WGS sequence"/>
</dbReference>
<feature type="region of interest" description="Disordered" evidence="8">
    <location>
        <begin position="1"/>
        <end position="90"/>
    </location>
</feature>
<keyword evidence="4" id="KW-0489">Methyltransferase</keyword>
<dbReference type="InterPro" id="IPR001214">
    <property type="entry name" value="SET_dom"/>
</dbReference>
<dbReference type="PROSITE" id="PS50868">
    <property type="entry name" value="POST_SET"/>
    <property type="match status" value="1"/>
</dbReference>
<feature type="compositionally biased region" description="Acidic residues" evidence="8">
    <location>
        <begin position="524"/>
        <end position="534"/>
    </location>
</feature>
<evidence type="ECO:0000256" key="8">
    <source>
        <dbReference type="SAM" id="MobiDB-lite"/>
    </source>
</evidence>
<feature type="region of interest" description="Disordered" evidence="8">
    <location>
        <begin position="379"/>
        <end position="402"/>
    </location>
</feature>
<dbReference type="Pfam" id="PF17907">
    <property type="entry name" value="AWS"/>
    <property type="match status" value="1"/>
</dbReference>
<dbReference type="PROSITE" id="PS50280">
    <property type="entry name" value="SET"/>
    <property type="match status" value="1"/>
</dbReference>
<dbReference type="InterPro" id="IPR046341">
    <property type="entry name" value="SET_dom_sf"/>
</dbReference>
<dbReference type="InterPro" id="IPR050777">
    <property type="entry name" value="SET2_Histone-Lys_MeTrsfase"/>
</dbReference>
<feature type="compositionally biased region" description="Basic and acidic residues" evidence="8">
    <location>
        <begin position="59"/>
        <end position="71"/>
    </location>
</feature>
<dbReference type="PROSITE" id="PS51215">
    <property type="entry name" value="AWS"/>
    <property type="match status" value="1"/>
</dbReference>
<sequence length="690" mass="75761">MVQPPNRRSAPTDEQSTREEEEEKDDDLASIASRSKANGFDGRSLTRWVGGSVSQPVTSHEDCARSSDGRRLCGRRGGGAAAERGSEQQHFAEDEELTGFAGISVLAANTSESASETAARRMVEDLFKQEADAAEPLGDFVLIDHNEINHRKPKKQEESEITICECVIEDDNPESACGEQCLNMMTYTECTPGYCPSDELCRNQRFQRCQYAQTNLFQTDNRGWGLAASQDLKAGDFVMEYCGEVVPVKEALQRAKAYETSGTTNWFILNLNGGEYIDATHFGSLARFINHSCDPNCETAKWTVLGEERIGIFAIQDISAGTELTFDYKYTWFGGARMRCACGANSCSGSFGGRSKAFQVFMRDGVPFGKDAYAWEDDAQRTDADEGGRQSDAEDDAPLSSFIDPSLVGRKVRSGMIVNPKNAGVIMKTSAEKSAPEAVVKKEGQPPSVTTEAPATSVAGPSYAPAEKSTPVRRRASVFKKDKLSSFKGMHVLGGKFKDSSEPRIKKSGRGTHRVPASRFEKSEEPEEKPEEQDIYSRKRSRSDVEDQLKAAEVILSPEQSMSQHVQGVAGFQNARSVVNKLLLSEFPNFFPVSEAACAEVEFAQELEIAAVSDLKKVCEELQPVLRTYCGPDSSTWDDNPVPSSAGENWMEARCKQLRGSLNFHFSIIRHLAGPTFALCSTKEVPLVPT</sequence>
<evidence type="ECO:0008006" key="14">
    <source>
        <dbReference type="Google" id="ProtNLM"/>
    </source>
</evidence>
<feature type="compositionally biased region" description="Acidic residues" evidence="8">
    <location>
        <begin position="19"/>
        <end position="28"/>
    </location>
</feature>
<dbReference type="Pfam" id="PF00856">
    <property type="entry name" value="SET"/>
    <property type="match status" value="1"/>
</dbReference>
<dbReference type="GO" id="GO:0005634">
    <property type="term" value="C:nucleus"/>
    <property type="evidence" value="ECO:0007669"/>
    <property type="project" value="UniProtKB-SubCell"/>
</dbReference>
<proteinExistence type="predicted"/>
<dbReference type="SUPFAM" id="SSF82199">
    <property type="entry name" value="SET domain"/>
    <property type="match status" value="1"/>
</dbReference>
<dbReference type="SMART" id="SM00570">
    <property type="entry name" value="AWS"/>
    <property type="match status" value="1"/>
</dbReference>
<keyword evidence="3" id="KW-0158">Chromosome</keyword>
<dbReference type="PANTHER" id="PTHR22884">
    <property type="entry name" value="SET DOMAIN PROTEINS"/>
    <property type="match status" value="1"/>
</dbReference>
<name>A0A176VX75_MARPO</name>
<evidence type="ECO:0000256" key="2">
    <source>
        <dbReference type="ARBA" id="ARBA00004286"/>
    </source>
</evidence>
<dbReference type="GO" id="GO:0005694">
    <property type="term" value="C:chromosome"/>
    <property type="evidence" value="ECO:0007669"/>
    <property type="project" value="UniProtKB-SubCell"/>
</dbReference>
<feature type="region of interest" description="Disordered" evidence="8">
    <location>
        <begin position="431"/>
        <end position="475"/>
    </location>
</feature>
<dbReference type="InterPro" id="IPR006560">
    <property type="entry name" value="AWS_dom"/>
</dbReference>
<feature type="compositionally biased region" description="Basic and acidic residues" evidence="8">
    <location>
        <begin position="496"/>
        <end position="505"/>
    </location>
</feature>
<feature type="region of interest" description="Disordered" evidence="8">
    <location>
        <begin position="495"/>
        <end position="544"/>
    </location>
</feature>
<feature type="domain" description="Post-SET" evidence="10">
    <location>
        <begin position="336"/>
        <end position="352"/>
    </location>
</feature>
<dbReference type="EMBL" id="LVLJ01002341">
    <property type="protein sequence ID" value="OAE25419.1"/>
    <property type="molecule type" value="Genomic_DNA"/>
</dbReference>
<keyword evidence="5" id="KW-0808">Transferase</keyword>
<feature type="domain" description="AWS" evidence="11">
    <location>
        <begin position="159"/>
        <end position="210"/>
    </location>
</feature>
<keyword evidence="6" id="KW-0949">S-adenosyl-L-methionine</keyword>
<dbReference type="Gene3D" id="2.170.270.10">
    <property type="entry name" value="SET domain"/>
    <property type="match status" value="1"/>
</dbReference>
<comment type="subcellular location">
    <subcellularLocation>
        <location evidence="2">Chromosome</location>
    </subcellularLocation>
    <subcellularLocation>
        <location evidence="1">Nucleus</location>
    </subcellularLocation>
</comment>
<dbReference type="InterPro" id="IPR003616">
    <property type="entry name" value="Post-SET_dom"/>
</dbReference>
<evidence type="ECO:0000256" key="1">
    <source>
        <dbReference type="ARBA" id="ARBA00004123"/>
    </source>
</evidence>
<evidence type="ECO:0000256" key="7">
    <source>
        <dbReference type="ARBA" id="ARBA00023242"/>
    </source>
</evidence>
<evidence type="ECO:0000313" key="13">
    <source>
        <dbReference type="Proteomes" id="UP000077202"/>
    </source>
</evidence>
<comment type="caution">
    <text evidence="12">The sequence shown here is derived from an EMBL/GenBank/DDBJ whole genome shotgun (WGS) entry which is preliminary data.</text>
</comment>
<evidence type="ECO:0000259" key="10">
    <source>
        <dbReference type="PROSITE" id="PS50868"/>
    </source>
</evidence>
<feature type="compositionally biased region" description="Basic and acidic residues" evidence="8">
    <location>
        <begin position="431"/>
        <end position="444"/>
    </location>
</feature>
<feature type="domain" description="SET" evidence="9">
    <location>
        <begin position="207"/>
        <end position="329"/>
    </location>
</feature>
<keyword evidence="7" id="KW-0539">Nucleus</keyword>
<evidence type="ECO:0000256" key="5">
    <source>
        <dbReference type="ARBA" id="ARBA00022679"/>
    </source>
</evidence>
<feature type="compositionally biased region" description="Basic and acidic residues" evidence="8">
    <location>
        <begin position="379"/>
        <end position="392"/>
    </location>
</feature>
<reference evidence="12" key="1">
    <citation type="submission" date="2016-03" db="EMBL/GenBank/DDBJ databases">
        <title>Mechanisms controlling the formation of the plant cell surface in tip-growing cells are functionally conserved among land plants.</title>
        <authorList>
            <person name="Honkanen S."/>
            <person name="Jones V.A."/>
            <person name="Morieri G."/>
            <person name="Champion C."/>
            <person name="Hetherington A.J."/>
            <person name="Kelly S."/>
            <person name="Saint-Marcoux D."/>
            <person name="Proust H."/>
            <person name="Prescott H."/>
            <person name="Dolan L."/>
        </authorList>
    </citation>
    <scope>NUCLEOTIDE SEQUENCE [LARGE SCALE GENOMIC DNA]</scope>
    <source>
        <tissue evidence="12">Whole gametophyte</tissue>
    </source>
</reference>
<evidence type="ECO:0000256" key="6">
    <source>
        <dbReference type="ARBA" id="ARBA00022691"/>
    </source>
</evidence>
<dbReference type="GO" id="GO:0042054">
    <property type="term" value="F:histone methyltransferase activity"/>
    <property type="evidence" value="ECO:0007669"/>
    <property type="project" value="InterPro"/>
</dbReference>
<protein>
    <recommendedName>
        <fullName evidence="14">SET domain-containing protein</fullName>
    </recommendedName>
</protein>
<evidence type="ECO:0000256" key="3">
    <source>
        <dbReference type="ARBA" id="ARBA00022454"/>
    </source>
</evidence>
<evidence type="ECO:0000256" key="4">
    <source>
        <dbReference type="ARBA" id="ARBA00022603"/>
    </source>
</evidence>
<evidence type="ECO:0000313" key="12">
    <source>
        <dbReference type="EMBL" id="OAE25419.1"/>
    </source>
</evidence>
<evidence type="ECO:0000259" key="11">
    <source>
        <dbReference type="PROSITE" id="PS51215"/>
    </source>
</evidence>
<keyword evidence="13" id="KW-1185">Reference proteome</keyword>
<organism evidence="12 13">
    <name type="scientific">Marchantia polymorpha subsp. ruderalis</name>
    <dbReference type="NCBI Taxonomy" id="1480154"/>
    <lineage>
        <taxon>Eukaryota</taxon>
        <taxon>Viridiplantae</taxon>
        <taxon>Streptophyta</taxon>
        <taxon>Embryophyta</taxon>
        <taxon>Marchantiophyta</taxon>
        <taxon>Marchantiopsida</taxon>
        <taxon>Marchantiidae</taxon>
        <taxon>Marchantiales</taxon>
        <taxon>Marchantiaceae</taxon>
        <taxon>Marchantia</taxon>
    </lineage>
</organism>
<dbReference type="SMART" id="SM00317">
    <property type="entry name" value="SET"/>
    <property type="match status" value="1"/>
</dbReference>